<feature type="transmembrane region" description="Helical" evidence="1">
    <location>
        <begin position="36"/>
        <end position="54"/>
    </location>
</feature>
<dbReference type="EMBL" id="CP128986">
    <property type="protein sequence ID" value="WOC12338.1"/>
    <property type="molecule type" value="Genomic_DNA"/>
</dbReference>
<feature type="transmembrane region" description="Helical" evidence="1">
    <location>
        <begin position="12"/>
        <end position="30"/>
    </location>
</feature>
<keyword evidence="1" id="KW-1133">Transmembrane helix</keyword>
<keyword evidence="1" id="KW-0472">Membrane</keyword>
<accession>A0AA97GTR8</accession>
<organism evidence="2">
    <name type="scientific">Gordonia sp. MP11Mi</name>
    <dbReference type="NCBI Taxonomy" id="3022769"/>
    <lineage>
        <taxon>Bacteria</taxon>
        <taxon>Bacillati</taxon>
        <taxon>Actinomycetota</taxon>
        <taxon>Actinomycetes</taxon>
        <taxon>Mycobacteriales</taxon>
        <taxon>Gordoniaceae</taxon>
        <taxon>Gordonia</taxon>
    </lineage>
</organism>
<name>A0AA97GTR8_9ACTN</name>
<evidence type="ECO:0000256" key="1">
    <source>
        <dbReference type="SAM" id="Phobius"/>
    </source>
</evidence>
<evidence type="ECO:0000313" key="2">
    <source>
        <dbReference type="EMBL" id="WOC12338.1"/>
    </source>
</evidence>
<proteinExistence type="predicted"/>
<gene>
    <name evidence="2" type="ORF">MP11Mi_14230</name>
</gene>
<protein>
    <submittedName>
        <fullName evidence="2">Uncharacterized protein</fullName>
    </submittedName>
</protein>
<sequence>MAFPHVRHSLVGRFGVAAGVLLLAWTSFLYNSVTPWAYLNAIGGLTLAACAWLVGLRLWWAVLALPLWQILEVSIYYPWGDPGIPISIFLNPVVGLMVVVAVFTSATRTGP</sequence>
<dbReference type="AlphaFoldDB" id="A0AA97GTR8"/>
<reference evidence="2" key="1">
    <citation type="submission" date="2023-06" db="EMBL/GenBank/DDBJ databases">
        <title>Gordonia sp. nov. and Pseudochrobactrum sp. nov., two species isolated from the burying beetle Nicrophorus vespilloides.</title>
        <authorList>
            <person name="Poehlein A."/>
            <person name="Guzman J."/>
            <person name="Daniel R."/>
            <person name="Vilcinskas A."/>
        </authorList>
    </citation>
    <scope>NUCLEOTIDE SEQUENCE</scope>
    <source>
        <strain evidence="2">MP11Mi</strain>
    </source>
</reference>
<feature type="transmembrane region" description="Helical" evidence="1">
    <location>
        <begin position="83"/>
        <end position="106"/>
    </location>
</feature>
<keyword evidence="1" id="KW-0812">Transmembrane</keyword>